<accession>A0AAF0FUX4</accession>
<dbReference type="GeneID" id="79950644"/>
<reference evidence="2" key="1">
    <citation type="submission" date="2022-01" db="EMBL/GenBank/DDBJ databases">
        <title>Complete genome of Methanomicrobium antiquum DSM 21220.</title>
        <authorList>
            <person name="Chen S.-C."/>
            <person name="You Y.-T."/>
            <person name="Zhou Y.-Z."/>
            <person name="Lai M.-C."/>
        </authorList>
    </citation>
    <scope>NUCLEOTIDE SEQUENCE</scope>
    <source>
        <strain evidence="2">DSM 21220</strain>
    </source>
</reference>
<keyword evidence="1" id="KW-0812">Transmembrane</keyword>
<protein>
    <submittedName>
        <fullName evidence="2">Uncharacterized protein</fullName>
    </submittedName>
</protein>
<keyword evidence="1" id="KW-0472">Membrane</keyword>
<keyword evidence="3" id="KW-1185">Reference proteome</keyword>
<evidence type="ECO:0000313" key="2">
    <source>
        <dbReference type="EMBL" id="WFN36380.1"/>
    </source>
</evidence>
<keyword evidence="1" id="KW-1133">Transmembrane helix</keyword>
<feature type="transmembrane region" description="Helical" evidence="1">
    <location>
        <begin position="7"/>
        <end position="29"/>
    </location>
</feature>
<dbReference type="KEGG" id="manq:L1994_09560"/>
<organism evidence="2 3">
    <name type="scientific">Methanomicrobium antiquum</name>
    <dbReference type="NCBI Taxonomy" id="487686"/>
    <lineage>
        <taxon>Archaea</taxon>
        <taxon>Methanobacteriati</taxon>
        <taxon>Methanobacteriota</taxon>
        <taxon>Stenosarchaea group</taxon>
        <taxon>Methanomicrobia</taxon>
        <taxon>Methanomicrobiales</taxon>
        <taxon>Methanomicrobiaceae</taxon>
        <taxon>Methanomicrobium</taxon>
    </lineage>
</organism>
<proteinExistence type="predicted"/>
<dbReference type="EMBL" id="CP091092">
    <property type="protein sequence ID" value="WFN36380.1"/>
    <property type="molecule type" value="Genomic_DNA"/>
</dbReference>
<sequence>MEKLQKTALAVLIIFIVVISGFMFFLHLLSGDLGGSMSLAKVSEENLDYYEIVEITDDDFNRYPALRELFENINDDGGEFISHASVRGKATDEIMSKYSVERDSQGNHIRKALFWNGDYYFILMARS</sequence>
<dbReference type="Proteomes" id="UP001218895">
    <property type="component" value="Chromosome"/>
</dbReference>
<dbReference type="RefSeq" id="WP_278099217.1">
    <property type="nucleotide sequence ID" value="NZ_CP091092.1"/>
</dbReference>
<dbReference type="AlphaFoldDB" id="A0AAF0FUX4"/>
<gene>
    <name evidence="2" type="ORF">L1994_09560</name>
</gene>
<evidence type="ECO:0000313" key="3">
    <source>
        <dbReference type="Proteomes" id="UP001218895"/>
    </source>
</evidence>
<evidence type="ECO:0000256" key="1">
    <source>
        <dbReference type="SAM" id="Phobius"/>
    </source>
</evidence>
<name>A0AAF0FUX4_9EURY</name>